<name>A0AA35JXB3_9SAUR</name>
<evidence type="ECO:0000313" key="6">
    <source>
        <dbReference type="Proteomes" id="UP001178461"/>
    </source>
</evidence>
<feature type="chain" id="PRO_5041408155" description="UPAR/Ly6 domain-containing protein" evidence="4">
    <location>
        <begin position="41"/>
        <end position="129"/>
    </location>
</feature>
<comment type="subcellular location">
    <subcellularLocation>
        <location evidence="1">Secreted</location>
    </subcellularLocation>
</comment>
<accession>A0AA35JXB3</accession>
<protein>
    <recommendedName>
        <fullName evidence="7">UPAR/Ly6 domain-containing protein</fullName>
    </recommendedName>
</protein>
<evidence type="ECO:0000256" key="1">
    <source>
        <dbReference type="ARBA" id="ARBA00004613"/>
    </source>
</evidence>
<organism evidence="5 6">
    <name type="scientific">Podarcis lilfordi</name>
    <name type="common">Lilford's wall lizard</name>
    <dbReference type="NCBI Taxonomy" id="74358"/>
    <lineage>
        <taxon>Eukaryota</taxon>
        <taxon>Metazoa</taxon>
        <taxon>Chordata</taxon>
        <taxon>Craniata</taxon>
        <taxon>Vertebrata</taxon>
        <taxon>Euteleostomi</taxon>
        <taxon>Lepidosauria</taxon>
        <taxon>Squamata</taxon>
        <taxon>Bifurcata</taxon>
        <taxon>Unidentata</taxon>
        <taxon>Episquamata</taxon>
        <taxon>Laterata</taxon>
        <taxon>Lacertibaenia</taxon>
        <taxon>Lacertidae</taxon>
        <taxon>Podarcis</taxon>
    </lineage>
</organism>
<evidence type="ECO:0000256" key="4">
    <source>
        <dbReference type="SAM" id="SignalP"/>
    </source>
</evidence>
<keyword evidence="2" id="KW-0964">Secreted</keyword>
<keyword evidence="6" id="KW-1185">Reference proteome</keyword>
<evidence type="ECO:0008006" key="7">
    <source>
        <dbReference type="Google" id="ProtNLM"/>
    </source>
</evidence>
<dbReference type="EMBL" id="OX395127">
    <property type="protein sequence ID" value="CAI5767856.1"/>
    <property type="molecule type" value="Genomic_DNA"/>
</dbReference>
<keyword evidence="3" id="KW-1015">Disulfide bond</keyword>
<keyword evidence="4" id="KW-0732">Signal</keyword>
<sequence length="129" mass="14717">MPTGWTMCYSFTLQTQRPHLAKLWLLAACVTLCFGPGAEAIKCQVCKLVPERSMQCWPRRSTCTIKDGYCLQIITIDAETDTVKHIRRNCISKATKMCRRKFLSDDRKEIYAFACCDENGCLMPHGMVN</sequence>
<dbReference type="Proteomes" id="UP001178461">
    <property type="component" value="Chromosome 2"/>
</dbReference>
<gene>
    <name evidence="5" type="ORF">PODLI_1B010887</name>
</gene>
<reference evidence="5" key="1">
    <citation type="submission" date="2022-12" db="EMBL/GenBank/DDBJ databases">
        <authorList>
            <person name="Alioto T."/>
            <person name="Alioto T."/>
            <person name="Gomez Garrido J."/>
        </authorList>
    </citation>
    <scope>NUCLEOTIDE SEQUENCE</scope>
</reference>
<evidence type="ECO:0000256" key="3">
    <source>
        <dbReference type="ARBA" id="ARBA00023157"/>
    </source>
</evidence>
<dbReference type="AlphaFoldDB" id="A0AA35JXB3"/>
<dbReference type="GO" id="GO:0005576">
    <property type="term" value="C:extracellular region"/>
    <property type="evidence" value="ECO:0007669"/>
    <property type="project" value="UniProtKB-SubCell"/>
</dbReference>
<evidence type="ECO:0000313" key="5">
    <source>
        <dbReference type="EMBL" id="CAI5767856.1"/>
    </source>
</evidence>
<evidence type="ECO:0000256" key="2">
    <source>
        <dbReference type="ARBA" id="ARBA00022525"/>
    </source>
</evidence>
<proteinExistence type="predicted"/>
<dbReference type="InterPro" id="IPR045860">
    <property type="entry name" value="Snake_toxin-like_sf"/>
</dbReference>
<dbReference type="SUPFAM" id="SSF57302">
    <property type="entry name" value="Snake toxin-like"/>
    <property type="match status" value="1"/>
</dbReference>
<feature type="signal peptide" evidence="4">
    <location>
        <begin position="1"/>
        <end position="40"/>
    </location>
</feature>